<evidence type="ECO:0000256" key="1">
    <source>
        <dbReference type="ARBA" id="ARBA00006640"/>
    </source>
</evidence>
<dbReference type="EMBL" id="ANIK01000064">
    <property type="protein sequence ID" value="EMJ93684.1"/>
    <property type="molecule type" value="Genomic_DNA"/>
</dbReference>
<comment type="similarity">
    <text evidence="1 5 6">Belongs to the bacterial ribosomal protein bS21 family.</text>
</comment>
<comment type="caution">
    <text evidence="8">The sequence shown here is derived from an EMBL/GenBank/DDBJ whole genome shotgun (WGS) entry which is preliminary data.</text>
</comment>
<dbReference type="AlphaFoldDB" id="M6CPL7"/>
<dbReference type="PATRIC" id="fig|1218565.3.peg.2947"/>
<evidence type="ECO:0000313" key="9">
    <source>
        <dbReference type="Proteomes" id="UP000011988"/>
    </source>
</evidence>
<proteinExistence type="inferred from homology"/>
<dbReference type="GO" id="GO:0003735">
    <property type="term" value="F:structural constituent of ribosome"/>
    <property type="evidence" value="ECO:0007669"/>
    <property type="project" value="InterPro"/>
</dbReference>
<feature type="region of interest" description="Disordered" evidence="7">
    <location>
        <begin position="73"/>
        <end position="93"/>
    </location>
</feature>
<evidence type="ECO:0000256" key="7">
    <source>
        <dbReference type="SAM" id="MobiDB-lite"/>
    </source>
</evidence>
<dbReference type="InterPro" id="IPR001911">
    <property type="entry name" value="Ribosomal_bS21"/>
</dbReference>
<dbReference type="PANTHER" id="PTHR21109">
    <property type="entry name" value="MITOCHONDRIAL 28S RIBOSOMAL PROTEIN S21"/>
    <property type="match status" value="1"/>
</dbReference>
<keyword evidence="3 5" id="KW-0687">Ribonucleoprotein</keyword>
<dbReference type="HAMAP" id="MF_00358">
    <property type="entry name" value="Ribosomal_bS21"/>
    <property type="match status" value="1"/>
</dbReference>
<evidence type="ECO:0000256" key="6">
    <source>
        <dbReference type="RuleBase" id="RU000667"/>
    </source>
</evidence>
<dbReference type="Pfam" id="PF01165">
    <property type="entry name" value="Ribosomal_S21"/>
    <property type="match status" value="1"/>
</dbReference>
<dbReference type="GO" id="GO:1990904">
    <property type="term" value="C:ribonucleoprotein complex"/>
    <property type="evidence" value="ECO:0007669"/>
    <property type="project" value="UniProtKB-KW"/>
</dbReference>
<keyword evidence="2 5" id="KW-0689">Ribosomal protein</keyword>
<evidence type="ECO:0000256" key="4">
    <source>
        <dbReference type="ARBA" id="ARBA00035135"/>
    </source>
</evidence>
<dbReference type="NCBIfam" id="TIGR00030">
    <property type="entry name" value="S21p"/>
    <property type="match status" value="1"/>
</dbReference>
<evidence type="ECO:0000313" key="8">
    <source>
        <dbReference type="EMBL" id="EMJ93684.1"/>
    </source>
</evidence>
<evidence type="ECO:0000256" key="2">
    <source>
        <dbReference type="ARBA" id="ARBA00022980"/>
    </source>
</evidence>
<evidence type="ECO:0000256" key="3">
    <source>
        <dbReference type="ARBA" id="ARBA00023274"/>
    </source>
</evidence>
<dbReference type="GO" id="GO:0006412">
    <property type="term" value="P:translation"/>
    <property type="evidence" value="ECO:0007669"/>
    <property type="project" value="UniProtKB-UniRule"/>
</dbReference>
<accession>M6CPL7</accession>
<dbReference type="GO" id="GO:0005840">
    <property type="term" value="C:ribosome"/>
    <property type="evidence" value="ECO:0007669"/>
    <property type="project" value="UniProtKB-KW"/>
</dbReference>
<dbReference type="PRINTS" id="PR00976">
    <property type="entry name" value="RIBOSOMALS21"/>
</dbReference>
<organism evidence="8 9">
    <name type="scientific">Leptospira alstonii serovar Sichuan str. 79601</name>
    <dbReference type="NCBI Taxonomy" id="1218565"/>
    <lineage>
        <taxon>Bacteria</taxon>
        <taxon>Pseudomonadati</taxon>
        <taxon>Spirochaetota</taxon>
        <taxon>Spirochaetia</taxon>
        <taxon>Leptospirales</taxon>
        <taxon>Leptospiraceae</taxon>
        <taxon>Leptospira</taxon>
    </lineage>
</organism>
<dbReference type="PANTHER" id="PTHR21109:SF22">
    <property type="entry name" value="SMALL RIBOSOMAL SUBUNIT PROTEIN BS21"/>
    <property type="match status" value="1"/>
</dbReference>
<name>M6CPL7_9LEPT</name>
<protein>
    <recommendedName>
        <fullName evidence="4 5">Small ribosomal subunit protein bS21</fullName>
    </recommendedName>
</protein>
<dbReference type="Gene3D" id="1.20.5.1150">
    <property type="entry name" value="Ribosomal protein S8"/>
    <property type="match status" value="1"/>
</dbReference>
<evidence type="ECO:0000256" key="5">
    <source>
        <dbReference type="HAMAP-Rule" id="MF_00358"/>
    </source>
</evidence>
<reference evidence="8 9" key="1">
    <citation type="submission" date="2013-01" db="EMBL/GenBank/DDBJ databases">
        <authorList>
            <person name="Harkins D.M."/>
            <person name="Durkin A.S."/>
            <person name="Brinkac L.M."/>
            <person name="Haft D.H."/>
            <person name="Selengut J.D."/>
            <person name="Sanka R."/>
            <person name="DePew J."/>
            <person name="Purushe J."/>
            <person name="Galloway R.L."/>
            <person name="Vinetz J.M."/>
            <person name="Sutton G.G."/>
            <person name="Nierman W.C."/>
            <person name="Fouts D.E."/>
        </authorList>
    </citation>
    <scope>NUCLEOTIDE SEQUENCE [LARGE SCALE GENOMIC DNA]</scope>
    <source>
        <strain evidence="8 9">79601</strain>
    </source>
</reference>
<dbReference type="Proteomes" id="UP000011988">
    <property type="component" value="Unassembled WGS sequence"/>
</dbReference>
<sequence length="93" mass="10822">MVCNFISKRNRLENGNKTKESKNRMVGIIVKDGESIESALKRFKRDCANAGIMSEIKRREYFEKPSIKKKKAIESAKRKAEKKKRLFSKKDKA</sequence>
<gene>
    <name evidence="5 8" type="primary">rpsU</name>
    <name evidence="8" type="ORF">LEP1GSC194_1701</name>
</gene>
<dbReference type="InterPro" id="IPR038380">
    <property type="entry name" value="Ribosomal_bS21_sf"/>
</dbReference>